<dbReference type="RefSeq" id="WP_039246334.1">
    <property type="nucleotide sequence ID" value="NZ_JWSY01000016.1"/>
</dbReference>
<proteinExistence type="predicted"/>
<feature type="domain" description="HTH luxR-type" evidence="5">
    <location>
        <begin position="1"/>
        <end position="63"/>
    </location>
</feature>
<dbReference type="SUPFAM" id="SSF46894">
    <property type="entry name" value="C-terminal effector domain of the bipartite response regulators"/>
    <property type="match status" value="1"/>
</dbReference>
<evidence type="ECO:0000259" key="5">
    <source>
        <dbReference type="PROSITE" id="PS50043"/>
    </source>
</evidence>
<dbReference type="InterPro" id="IPR036388">
    <property type="entry name" value="WH-like_DNA-bd_sf"/>
</dbReference>
<evidence type="ECO:0000256" key="2">
    <source>
        <dbReference type="ARBA" id="ARBA00023125"/>
    </source>
</evidence>
<dbReference type="AlphaFoldDB" id="A0A0B4CZX2"/>
<feature type="transmembrane region" description="Helical" evidence="4">
    <location>
        <begin position="107"/>
        <end position="139"/>
    </location>
</feature>
<evidence type="ECO:0000313" key="6">
    <source>
        <dbReference type="EMBL" id="KIC57600.1"/>
    </source>
</evidence>
<evidence type="ECO:0000256" key="3">
    <source>
        <dbReference type="ARBA" id="ARBA00023163"/>
    </source>
</evidence>
<keyword evidence="3" id="KW-0804">Transcription</keyword>
<comment type="caution">
    <text evidence="6">The sequence shown here is derived from an EMBL/GenBank/DDBJ whole genome shotgun (WGS) entry which is preliminary data.</text>
</comment>
<organism evidence="6 7">
    <name type="scientific">Brevundimonas nasdae</name>
    <dbReference type="NCBI Taxonomy" id="172043"/>
    <lineage>
        <taxon>Bacteria</taxon>
        <taxon>Pseudomonadati</taxon>
        <taxon>Pseudomonadota</taxon>
        <taxon>Alphaproteobacteria</taxon>
        <taxon>Caulobacterales</taxon>
        <taxon>Caulobacteraceae</taxon>
        <taxon>Brevundimonas</taxon>
    </lineage>
</organism>
<keyword evidence="1" id="KW-0805">Transcription regulation</keyword>
<dbReference type="PANTHER" id="PTHR44688:SF16">
    <property type="entry name" value="DNA-BINDING TRANSCRIPTIONAL ACTIVATOR DEVR_DOSR"/>
    <property type="match status" value="1"/>
</dbReference>
<dbReference type="GO" id="GO:0003677">
    <property type="term" value="F:DNA binding"/>
    <property type="evidence" value="ECO:0007669"/>
    <property type="project" value="UniProtKB-KW"/>
</dbReference>
<keyword evidence="4" id="KW-1133">Transmembrane helix</keyword>
<accession>A0A0B4CZX2</accession>
<dbReference type="PRINTS" id="PR00038">
    <property type="entry name" value="HTHLUXR"/>
</dbReference>
<dbReference type="InterPro" id="IPR000792">
    <property type="entry name" value="Tscrpt_reg_LuxR_C"/>
</dbReference>
<dbReference type="Pfam" id="PF00196">
    <property type="entry name" value="GerE"/>
    <property type="match status" value="1"/>
</dbReference>
<gene>
    <name evidence="6" type="ORF">RM53_09875</name>
</gene>
<dbReference type="STRING" id="172043.RM53_09875"/>
<dbReference type="InterPro" id="IPR016032">
    <property type="entry name" value="Sig_transdc_resp-reg_C-effctor"/>
</dbReference>
<keyword evidence="4" id="KW-0812">Transmembrane</keyword>
<dbReference type="PANTHER" id="PTHR44688">
    <property type="entry name" value="DNA-BINDING TRANSCRIPTIONAL ACTIVATOR DEVR_DOSR"/>
    <property type="match status" value="1"/>
</dbReference>
<dbReference type="Proteomes" id="UP000031166">
    <property type="component" value="Unassembled WGS sequence"/>
</dbReference>
<evidence type="ECO:0000256" key="4">
    <source>
        <dbReference type="SAM" id="Phobius"/>
    </source>
</evidence>
<evidence type="ECO:0000313" key="7">
    <source>
        <dbReference type="Proteomes" id="UP000031166"/>
    </source>
</evidence>
<dbReference type="SMART" id="SM00421">
    <property type="entry name" value="HTH_LUXR"/>
    <property type="match status" value="1"/>
</dbReference>
<keyword evidence="2" id="KW-0238">DNA-binding</keyword>
<dbReference type="EMBL" id="JWSY01000016">
    <property type="protein sequence ID" value="KIC57600.1"/>
    <property type="molecule type" value="Genomic_DNA"/>
</dbReference>
<reference evidence="6 7" key="1">
    <citation type="submission" date="2014-12" db="EMBL/GenBank/DDBJ databases">
        <title>Genome sequencing of Brevundimonas nasdae TPW30.</title>
        <authorList>
            <person name="Tan P.W."/>
            <person name="Chan K.-G."/>
        </authorList>
    </citation>
    <scope>NUCLEOTIDE SEQUENCE [LARGE SCALE GENOMIC DNA]</scope>
    <source>
        <strain evidence="6 7">TPW30</strain>
    </source>
</reference>
<dbReference type="PROSITE" id="PS50043">
    <property type="entry name" value="HTH_LUXR_2"/>
    <property type="match status" value="1"/>
</dbReference>
<name>A0A0B4CZX2_9CAUL</name>
<dbReference type="GO" id="GO:0006355">
    <property type="term" value="P:regulation of DNA-templated transcription"/>
    <property type="evidence" value="ECO:0007669"/>
    <property type="project" value="InterPro"/>
</dbReference>
<sequence>MPDGLTTRESECVRLAGQGLEDKEIAARLRISPRTVGNHLHRAYAKLGVSDRKLAARRLSIGYSEASILIPDTGTHTINDTTSAEQSGDAVSDPTTSWLLPAPPRGALARVGIIVAGAAIALLFAIGIVTAGMVVPSLFDRLAPAEMR</sequence>
<evidence type="ECO:0000256" key="1">
    <source>
        <dbReference type="ARBA" id="ARBA00023015"/>
    </source>
</evidence>
<keyword evidence="4" id="KW-0472">Membrane</keyword>
<protein>
    <submittedName>
        <fullName evidence="6">Sigma-70 protein</fullName>
    </submittedName>
</protein>
<dbReference type="CDD" id="cd06170">
    <property type="entry name" value="LuxR_C_like"/>
    <property type="match status" value="1"/>
</dbReference>
<dbReference type="Gene3D" id="1.10.10.10">
    <property type="entry name" value="Winged helix-like DNA-binding domain superfamily/Winged helix DNA-binding domain"/>
    <property type="match status" value="1"/>
</dbReference>